<dbReference type="EMBL" id="CP037867">
    <property type="protein sequence ID" value="QBM28626.1"/>
    <property type="molecule type" value="Genomic_DNA"/>
</dbReference>
<sequence length="64" mass="6883">MRKIHTLAIRYSLGSAHAADPVVTSEKVLGVVIPLRGPQSIIGNPPLQTLFNIGVTYSTRSLRA</sequence>
<dbReference type="Proteomes" id="UP000293912">
    <property type="component" value="Chromosome"/>
</dbReference>
<organism evidence="1 2">
    <name type="scientific">Hydrogenophaga pseudoflava</name>
    <name type="common">Pseudomonas carboxydoflava</name>
    <dbReference type="NCBI Taxonomy" id="47421"/>
    <lineage>
        <taxon>Bacteria</taxon>
        <taxon>Pseudomonadati</taxon>
        <taxon>Pseudomonadota</taxon>
        <taxon>Betaproteobacteria</taxon>
        <taxon>Burkholderiales</taxon>
        <taxon>Comamonadaceae</taxon>
        <taxon>Hydrogenophaga</taxon>
    </lineage>
</organism>
<keyword evidence="2" id="KW-1185">Reference proteome</keyword>
<accession>A0A4P6X254</accession>
<gene>
    <name evidence="1" type="ORF">HPF_13070</name>
</gene>
<protein>
    <submittedName>
        <fullName evidence="1">Uncharacterized protein</fullName>
    </submittedName>
</protein>
<name>A0A4P6X254_HYDPS</name>
<dbReference type="KEGG" id="hpse:HPF_13070"/>
<dbReference type="AlphaFoldDB" id="A0A4P6X254"/>
<evidence type="ECO:0000313" key="2">
    <source>
        <dbReference type="Proteomes" id="UP000293912"/>
    </source>
</evidence>
<proteinExistence type="predicted"/>
<evidence type="ECO:0000313" key="1">
    <source>
        <dbReference type="EMBL" id="QBM28626.1"/>
    </source>
</evidence>
<dbReference type="RefSeq" id="WP_133156843.1">
    <property type="nucleotide sequence ID" value="NZ_CP037867.1"/>
</dbReference>
<reference evidence="1 2" key="1">
    <citation type="submission" date="2019-03" db="EMBL/GenBank/DDBJ databases">
        <authorList>
            <person name="Sebastian G."/>
            <person name="Baumann P."/>
            <person name="Ruckert C."/>
            <person name="Kalinowski J."/>
            <person name="Nebel B."/>
            <person name="Takors R."/>
            <person name="Blombach B."/>
        </authorList>
    </citation>
    <scope>NUCLEOTIDE SEQUENCE [LARGE SCALE GENOMIC DNA]</scope>
    <source>
        <strain evidence="1 2">DSM 1084</strain>
    </source>
</reference>